<proteinExistence type="predicted"/>
<name>A0A084VSX6_ANOSI</name>
<organism evidence="3">
    <name type="scientific">Anopheles sinensis</name>
    <name type="common">Mosquito</name>
    <dbReference type="NCBI Taxonomy" id="74873"/>
    <lineage>
        <taxon>Eukaryota</taxon>
        <taxon>Metazoa</taxon>
        <taxon>Ecdysozoa</taxon>
        <taxon>Arthropoda</taxon>
        <taxon>Hexapoda</taxon>
        <taxon>Insecta</taxon>
        <taxon>Pterygota</taxon>
        <taxon>Neoptera</taxon>
        <taxon>Endopterygota</taxon>
        <taxon>Diptera</taxon>
        <taxon>Nematocera</taxon>
        <taxon>Culicoidea</taxon>
        <taxon>Culicidae</taxon>
        <taxon>Anophelinae</taxon>
        <taxon>Anopheles</taxon>
    </lineage>
</organism>
<dbReference type="AlphaFoldDB" id="A0A084VSX6"/>
<feature type="chain" id="PRO_5010759891" evidence="2">
    <location>
        <begin position="36"/>
        <end position="171"/>
    </location>
</feature>
<gene>
    <name evidence="3" type="ORF">ZHAS_00008524</name>
</gene>
<reference evidence="3 5" key="1">
    <citation type="journal article" date="2014" name="BMC Genomics">
        <title>Genome sequence of Anopheles sinensis provides insight into genetics basis of mosquito competence for malaria parasites.</title>
        <authorList>
            <person name="Zhou D."/>
            <person name="Zhang D."/>
            <person name="Ding G."/>
            <person name="Shi L."/>
            <person name="Hou Q."/>
            <person name="Ye Y."/>
            <person name="Xu Y."/>
            <person name="Zhou H."/>
            <person name="Xiong C."/>
            <person name="Li S."/>
            <person name="Yu J."/>
            <person name="Hong S."/>
            <person name="Yu X."/>
            <person name="Zou P."/>
            <person name="Chen C."/>
            <person name="Chang X."/>
            <person name="Wang W."/>
            <person name="Lv Y."/>
            <person name="Sun Y."/>
            <person name="Ma L."/>
            <person name="Shen B."/>
            <person name="Zhu C."/>
        </authorList>
    </citation>
    <scope>NUCLEOTIDE SEQUENCE [LARGE SCALE GENOMIC DNA]</scope>
</reference>
<dbReference type="Proteomes" id="UP000030765">
    <property type="component" value="Unassembled WGS sequence"/>
</dbReference>
<accession>A0A084VSX6</accession>
<keyword evidence="5" id="KW-1185">Reference proteome</keyword>
<feature type="signal peptide" evidence="2">
    <location>
        <begin position="1"/>
        <end position="35"/>
    </location>
</feature>
<keyword evidence="2" id="KW-0732">Signal</keyword>
<evidence type="ECO:0000313" key="5">
    <source>
        <dbReference type="Proteomes" id="UP000030765"/>
    </source>
</evidence>
<feature type="compositionally biased region" description="Basic residues" evidence="1">
    <location>
        <begin position="87"/>
        <end position="99"/>
    </location>
</feature>
<evidence type="ECO:0000256" key="1">
    <source>
        <dbReference type="SAM" id="MobiDB-lite"/>
    </source>
</evidence>
<sequence length="171" mass="19654">MKGYNTSLAGGWLWVVLAGALCALLLLLTATPVEGREAKGGYEVYKQRHQRQQQERQQMQLRQQREEKNSEFVKGKSKWPNQTHKQNMSRKKMGGKTRHKHNVCRAYRARYRLSERFWDAARVVRKTHTQTTYYPIGGPENGHSSNEFRTKNVCLIAAKGQDTLAYSLSGA</sequence>
<evidence type="ECO:0000313" key="3">
    <source>
        <dbReference type="EMBL" id="KFB41070.1"/>
    </source>
</evidence>
<reference evidence="4" key="2">
    <citation type="submission" date="2020-05" db="UniProtKB">
        <authorList>
            <consortium name="EnsemblMetazoa"/>
        </authorList>
    </citation>
    <scope>IDENTIFICATION</scope>
</reference>
<evidence type="ECO:0000313" key="4">
    <source>
        <dbReference type="EnsemblMetazoa" id="ASIC008524-PA"/>
    </source>
</evidence>
<dbReference type="EMBL" id="ATLV01016146">
    <property type="status" value="NOT_ANNOTATED_CDS"/>
    <property type="molecule type" value="Genomic_DNA"/>
</dbReference>
<dbReference type="EMBL" id="KE525057">
    <property type="protein sequence ID" value="KFB41070.1"/>
    <property type="molecule type" value="Genomic_DNA"/>
</dbReference>
<feature type="region of interest" description="Disordered" evidence="1">
    <location>
        <begin position="45"/>
        <end position="99"/>
    </location>
</feature>
<protein>
    <submittedName>
        <fullName evidence="3 4">Peptide synthetase</fullName>
    </submittedName>
</protein>
<dbReference type="VEuPathDB" id="VectorBase:ASIC008524"/>
<dbReference type="EnsemblMetazoa" id="ASIC008524-RA">
    <property type="protein sequence ID" value="ASIC008524-PA"/>
    <property type="gene ID" value="ASIC008524"/>
</dbReference>
<feature type="compositionally biased region" description="Basic and acidic residues" evidence="1">
    <location>
        <begin position="63"/>
        <end position="74"/>
    </location>
</feature>
<evidence type="ECO:0000256" key="2">
    <source>
        <dbReference type="SAM" id="SignalP"/>
    </source>
</evidence>